<feature type="chain" id="PRO_5032385584" description="PEP-CTERM protein-sorting domain-containing protein" evidence="1">
    <location>
        <begin position="26"/>
        <end position="252"/>
    </location>
</feature>
<keyword evidence="1" id="KW-0732">Signal</keyword>
<proteinExistence type="predicted"/>
<dbReference type="KEGG" id="pmes:FX988_01364"/>
<dbReference type="InterPro" id="IPR049672">
    <property type="entry name" value="Xrt_dep_XDP1"/>
</dbReference>
<reference evidence="2 3" key="1">
    <citation type="submission" date="2019-12" db="EMBL/GenBank/DDBJ databases">
        <title>Genome sequencing and assembly of endphytes of Porphyra tenera.</title>
        <authorList>
            <person name="Park J.M."/>
            <person name="Shin R."/>
            <person name="Jo S.H."/>
        </authorList>
    </citation>
    <scope>NUCLEOTIDE SEQUENCE [LARGE SCALE GENOMIC DNA]</scope>
    <source>
        <strain evidence="2 3">GPM4</strain>
    </source>
</reference>
<evidence type="ECO:0000313" key="2">
    <source>
        <dbReference type="EMBL" id="QHJ11136.1"/>
    </source>
</evidence>
<evidence type="ECO:0000256" key="1">
    <source>
        <dbReference type="SAM" id="SignalP"/>
    </source>
</evidence>
<dbReference type="AlphaFoldDB" id="A0A857JHK0"/>
<dbReference type="EMBL" id="CP047656">
    <property type="protein sequence ID" value="QHJ11136.1"/>
    <property type="molecule type" value="Genomic_DNA"/>
</dbReference>
<protein>
    <recommendedName>
        <fullName evidence="4">PEP-CTERM protein-sorting domain-containing protein</fullName>
    </recommendedName>
</protein>
<dbReference type="RefSeq" id="WP_160178913.1">
    <property type="nucleotide sequence ID" value="NZ_CP047656.1"/>
</dbReference>
<organism evidence="2 3">
    <name type="scientific">Paraglaciecola mesophila</name>
    <dbReference type="NCBI Taxonomy" id="197222"/>
    <lineage>
        <taxon>Bacteria</taxon>
        <taxon>Pseudomonadati</taxon>
        <taxon>Pseudomonadota</taxon>
        <taxon>Gammaproteobacteria</taxon>
        <taxon>Alteromonadales</taxon>
        <taxon>Alteromonadaceae</taxon>
        <taxon>Paraglaciecola</taxon>
    </lineage>
</organism>
<accession>A0A857JHK0</accession>
<dbReference type="OrthoDB" id="6117416at2"/>
<sequence>MKNLSVLRSAAIAASLMTMSFTSFATDTTSWNFTTYGTQYGSGNYDGNNLNFSSADNDLTITAWADTRDASNPDTIQTATAAHNSHGLLNYNRDESSNEHYVDNYGEETDMLLFTFDDLVAITGINIGYHYNDSDISIAAFDELPTLQGNTWDTVAANADFKASFNDLSNGWTSLSSSSSFESKYWLIGAYNGAFGSPGWSNNNDLLKIAGIKTIAGSGPDPKPPTDVAEPSSLAVLASFGLFAAWRRRKSA</sequence>
<dbReference type="NCBIfam" id="NF041927">
    <property type="entry name" value="Xrt_dep_XDP1"/>
    <property type="match status" value="1"/>
</dbReference>
<evidence type="ECO:0008006" key="4">
    <source>
        <dbReference type="Google" id="ProtNLM"/>
    </source>
</evidence>
<gene>
    <name evidence="2" type="ORF">FX988_01364</name>
</gene>
<keyword evidence="3" id="KW-1185">Reference proteome</keyword>
<name>A0A857JHK0_9ALTE</name>
<feature type="signal peptide" evidence="1">
    <location>
        <begin position="1"/>
        <end position="25"/>
    </location>
</feature>
<evidence type="ECO:0000313" key="3">
    <source>
        <dbReference type="Proteomes" id="UP000464524"/>
    </source>
</evidence>
<dbReference type="Proteomes" id="UP000464524">
    <property type="component" value="Chromosome"/>
</dbReference>